<protein>
    <submittedName>
        <fullName evidence="2">Uncharacterized protein</fullName>
    </submittedName>
</protein>
<dbReference type="EMBL" id="ASXJ01000152">
    <property type="protein sequence ID" value="ERM01587.1"/>
    <property type="molecule type" value="Genomic_DNA"/>
</dbReference>
<gene>
    <name evidence="2" type="ORF">Q644_20830</name>
</gene>
<feature type="coiled-coil region" evidence="1">
    <location>
        <begin position="21"/>
        <end position="48"/>
    </location>
</feature>
<evidence type="ECO:0000313" key="3">
    <source>
        <dbReference type="Proteomes" id="UP000016842"/>
    </source>
</evidence>
<sequence length="146" mass="16567">MEPELFKDFCEEFTREANKARMAARVSIEAAEAEIKKIDRELDTLLDLILKGGAADRINAKMVALEQRKKDIAAMLETAEQPPLPFCIRTSPKFITNRSVLSTTSSTMRKRERSRPRGCARSSAASSWFPKARNWQSCCAAIWRRS</sequence>
<organism evidence="2 3">
    <name type="scientific">Brucella intermedia 229E</name>
    <dbReference type="NCBI Taxonomy" id="1337887"/>
    <lineage>
        <taxon>Bacteria</taxon>
        <taxon>Pseudomonadati</taxon>
        <taxon>Pseudomonadota</taxon>
        <taxon>Alphaproteobacteria</taxon>
        <taxon>Hyphomicrobiales</taxon>
        <taxon>Brucellaceae</taxon>
        <taxon>Brucella/Ochrobactrum group</taxon>
        <taxon>Brucella</taxon>
    </lineage>
</organism>
<accession>U4VFF8</accession>
<keyword evidence="1" id="KW-0175">Coiled coil</keyword>
<name>U4VFF8_9HYPH</name>
<reference evidence="2 3" key="1">
    <citation type="journal article" date="2014" name="FEMS Microbiol. Lett.">
        <title>Genome sequencing analysis reveals virulence-related gene content of Ochrobactrum intermedium strain 229E, a urease-positive strain isolated from the human gastric niche.</title>
        <authorList>
            <person name="Kulkarni G.J."/>
            <person name="Shetty S."/>
            <person name="Dharne M.S."/>
            <person name="Shouche Y.S."/>
        </authorList>
    </citation>
    <scope>NUCLEOTIDE SEQUENCE [LARGE SCALE GENOMIC DNA]</scope>
    <source>
        <strain evidence="2 3">229E</strain>
    </source>
</reference>
<comment type="caution">
    <text evidence="2">The sequence shown here is derived from an EMBL/GenBank/DDBJ whole genome shotgun (WGS) entry which is preliminary data.</text>
</comment>
<dbReference type="Proteomes" id="UP000016842">
    <property type="component" value="Unassembled WGS sequence"/>
</dbReference>
<proteinExistence type="predicted"/>
<dbReference type="PATRIC" id="fig|1337887.3.peg.2835"/>
<evidence type="ECO:0000313" key="2">
    <source>
        <dbReference type="EMBL" id="ERM01587.1"/>
    </source>
</evidence>
<dbReference type="AlphaFoldDB" id="U4VFF8"/>
<evidence type="ECO:0000256" key="1">
    <source>
        <dbReference type="SAM" id="Coils"/>
    </source>
</evidence>